<dbReference type="Pfam" id="PF21347">
    <property type="entry name" value="DUF3108_like"/>
    <property type="match status" value="1"/>
</dbReference>
<reference evidence="3 4" key="1">
    <citation type="submission" date="2021-11" db="EMBL/GenBank/DDBJ databases">
        <title>Genomic of Niabella pedocola.</title>
        <authorList>
            <person name="Wu T."/>
        </authorList>
    </citation>
    <scope>NUCLEOTIDE SEQUENCE [LARGE SCALE GENOMIC DNA]</scope>
    <source>
        <strain evidence="3 4">JCM 31011</strain>
    </source>
</reference>
<evidence type="ECO:0000259" key="2">
    <source>
        <dbReference type="Pfam" id="PF21347"/>
    </source>
</evidence>
<comment type="caution">
    <text evidence="3">The sequence shown here is derived from an EMBL/GenBank/DDBJ whole genome shotgun (WGS) entry which is preliminary data.</text>
</comment>
<protein>
    <recommendedName>
        <fullName evidence="2">DUF3108 domain-containing protein</fullName>
    </recommendedName>
</protein>
<accession>A0ABS8PQ85</accession>
<keyword evidence="4" id="KW-1185">Reference proteome</keyword>
<evidence type="ECO:0000313" key="4">
    <source>
        <dbReference type="Proteomes" id="UP001199816"/>
    </source>
</evidence>
<feature type="domain" description="DUF3108" evidence="2">
    <location>
        <begin position="194"/>
        <end position="249"/>
    </location>
</feature>
<proteinExistence type="predicted"/>
<dbReference type="Proteomes" id="UP001199816">
    <property type="component" value="Unassembled WGS sequence"/>
</dbReference>
<organism evidence="3 4">
    <name type="scientific">Niabella pedocola</name>
    <dbReference type="NCBI Taxonomy" id="1752077"/>
    <lineage>
        <taxon>Bacteria</taxon>
        <taxon>Pseudomonadati</taxon>
        <taxon>Bacteroidota</taxon>
        <taxon>Chitinophagia</taxon>
        <taxon>Chitinophagales</taxon>
        <taxon>Chitinophagaceae</taxon>
        <taxon>Niabella</taxon>
    </lineage>
</organism>
<feature type="chain" id="PRO_5046387350" description="DUF3108 domain-containing protein" evidence="1">
    <location>
        <begin position="16"/>
        <end position="281"/>
    </location>
</feature>
<evidence type="ECO:0000256" key="1">
    <source>
        <dbReference type="SAM" id="SignalP"/>
    </source>
</evidence>
<keyword evidence="1" id="KW-0732">Signal</keyword>
<sequence>MYNKLMNNISRPAMAVLLAAVLCTGCEPDSSDIDDPKNPEKAGNFIPARNKKFIYKVESDGGTTGTVTQNISGSKDSSGIAVYNLHAVVQFKDSSLTMDNKIFTLNGKTYTEIKVPDAWYKYVELFGKMPNIKVTKAAVSGYPAYLIMQNALKEGSVITVDGPLAQEQLIEYTNNGKFGSSRQEIGQAPGSGTVETIKVPAGSFVCNKFSYEVITKITSKVESKEETANGSEKITVWMAHGVGMVKQESAATLVSMIPLPTGEIKKIVTNTASTTTLQKIE</sequence>
<dbReference type="RefSeq" id="WP_231004530.1">
    <property type="nucleotide sequence ID" value="NZ_JAJNEC010000005.1"/>
</dbReference>
<feature type="signal peptide" evidence="1">
    <location>
        <begin position="1"/>
        <end position="15"/>
    </location>
</feature>
<dbReference type="EMBL" id="JAJNEC010000005">
    <property type="protein sequence ID" value="MCD2423266.1"/>
    <property type="molecule type" value="Genomic_DNA"/>
</dbReference>
<name>A0ABS8PQ85_9BACT</name>
<dbReference type="Gene3D" id="2.40.360.20">
    <property type="match status" value="1"/>
</dbReference>
<evidence type="ECO:0000313" key="3">
    <source>
        <dbReference type="EMBL" id="MCD2423266.1"/>
    </source>
</evidence>
<dbReference type="InterPro" id="IPR049279">
    <property type="entry name" value="DUF3108-like"/>
</dbReference>
<gene>
    <name evidence="3" type="ORF">LQ567_10885</name>
</gene>